<organism evidence="1 2">
    <name type="scientific">Paramecium octaurelia</name>
    <dbReference type="NCBI Taxonomy" id="43137"/>
    <lineage>
        <taxon>Eukaryota</taxon>
        <taxon>Sar</taxon>
        <taxon>Alveolata</taxon>
        <taxon>Ciliophora</taxon>
        <taxon>Intramacronucleata</taxon>
        <taxon>Oligohymenophorea</taxon>
        <taxon>Peniculida</taxon>
        <taxon>Parameciidae</taxon>
        <taxon>Paramecium</taxon>
    </lineage>
</organism>
<keyword evidence="2" id="KW-1185">Reference proteome</keyword>
<evidence type="ECO:0000313" key="1">
    <source>
        <dbReference type="EMBL" id="CAD8155361.1"/>
    </source>
</evidence>
<dbReference type="EMBL" id="CAJJDP010000030">
    <property type="protein sequence ID" value="CAD8155361.1"/>
    <property type="molecule type" value="Genomic_DNA"/>
</dbReference>
<proteinExistence type="predicted"/>
<accession>A0A8S1TMW8</accession>
<evidence type="ECO:0000313" key="2">
    <source>
        <dbReference type="Proteomes" id="UP000683925"/>
    </source>
</evidence>
<dbReference type="Proteomes" id="UP000683925">
    <property type="component" value="Unassembled WGS sequence"/>
</dbReference>
<sequence>MMDSLCKIFKCCLQWNICKLANCSNTCKQKENLKKVKIDIIQNSWFVLFHITTKRKQFKEIQNQKIIVNKQRFSCNQIYCLTSTDNPENTDKNYLKVGRDKTVSPLADVWSMGVVLYGMLVETLPFNANTKQEIIAQISKARLMIPKNLILNYLEITKIAYTHSRTRSQKENYFN</sequence>
<evidence type="ECO:0008006" key="3">
    <source>
        <dbReference type="Google" id="ProtNLM"/>
    </source>
</evidence>
<gene>
    <name evidence="1" type="ORF">POCTA_138.1.T0300264</name>
</gene>
<comment type="caution">
    <text evidence="1">The sequence shown here is derived from an EMBL/GenBank/DDBJ whole genome shotgun (WGS) entry which is preliminary data.</text>
</comment>
<name>A0A8S1TMW8_PAROT</name>
<dbReference type="OrthoDB" id="410920at2759"/>
<protein>
    <recommendedName>
        <fullName evidence="3">Protein kinase domain-containing protein</fullName>
    </recommendedName>
</protein>
<dbReference type="AlphaFoldDB" id="A0A8S1TMW8"/>
<reference evidence="1" key="1">
    <citation type="submission" date="2021-01" db="EMBL/GenBank/DDBJ databases">
        <authorList>
            <consortium name="Genoscope - CEA"/>
            <person name="William W."/>
        </authorList>
    </citation>
    <scope>NUCLEOTIDE SEQUENCE</scope>
</reference>